<protein>
    <submittedName>
        <fullName evidence="1">Uncharacterized protein</fullName>
    </submittedName>
</protein>
<keyword evidence="2" id="KW-1185">Reference proteome</keyword>
<dbReference type="EMBL" id="JAVDYI010000001">
    <property type="protein sequence ID" value="MDR7358104.1"/>
    <property type="molecule type" value="Genomic_DNA"/>
</dbReference>
<dbReference type="Proteomes" id="UP001183817">
    <property type="component" value="Unassembled WGS sequence"/>
</dbReference>
<comment type="caution">
    <text evidence="1">The sequence shown here is derived from an EMBL/GenBank/DDBJ whole genome shotgun (WGS) entry which is preliminary data.</text>
</comment>
<dbReference type="RefSeq" id="WP_302263130.1">
    <property type="nucleotide sequence ID" value="NZ_BAAAWO010000001.1"/>
</dbReference>
<gene>
    <name evidence="1" type="ORF">J2S64_001795</name>
</gene>
<evidence type="ECO:0000313" key="2">
    <source>
        <dbReference type="Proteomes" id="UP001183817"/>
    </source>
</evidence>
<name>A0ABU2BHH5_9MICC</name>
<organism evidence="1 2">
    <name type="scientific">Paeniglutamicibacter sulfureus</name>
    <dbReference type="NCBI Taxonomy" id="43666"/>
    <lineage>
        <taxon>Bacteria</taxon>
        <taxon>Bacillati</taxon>
        <taxon>Actinomycetota</taxon>
        <taxon>Actinomycetes</taxon>
        <taxon>Micrococcales</taxon>
        <taxon>Micrococcaceae</taxon>
        <taxon>Paeniglutamicibacter</taxon>
    </lineage>
</organism>
<evidence type="ECO:0000313" key="1">
    <source>
        <dbReference type="EMBL" id="MDR7358104.1"/>
    </source>
</evidence>
<reference evidence="1 2" key="1">
    <citation type="submission" date="2023-07" db="EMBL/GenBank/DDBJ databases">
        <title>Sequencing the genomes of 1000 actinobacteria strains.</title>
        <authorList>
            <person name="Klenk H.-P."/>
        </authorList>
    </citation>
    <scope>NUCLEOTIDE SEQUENCE [LARGE SCALE GENOMIC DNA]</scope>
    <source>
        <strain evidence="1 2">DSM 20167</strain>
    </source>
</reference>
<accession>A0ABU2BHH5</accession>
<proteinExistence type="predicted"/>
<sequence length="55" mass="6093">MTQTKPPAAPEPAVAQDAAIKESLEGRTHCLAREYDESPLEDPLHVRMTFFDPAL</sequence>